<dbReference type="InterPro" id="IPR046525">
    <property type="entry name" value="DUF6702"/>
</dbReference>
<evidence type="ECO:0000256" key="1">
    <source>
        <dbReference type="SAM" id="SignalP"/>
    </source>
</evidence>
<dbReference type="EMBL" id="JXYA01000043">
    <property type="protein sequence ID" value="KJZ06867.1"/>
    <property type="molecule type" value="Genomic_DNA"/>
</dbReference>
<protein>
    <recommendedName>
        <fullName evidence="4">Orphan protein</fullName>
    </recommendedName>
</protein>
<keyword evidence="1" id="KW-0732">Signal</keyword>
<gene>
    <name evidence="2" type="ORF">TW77_17755</name>
</gene>
<comment type="caution">
    <text evidence="2">The sequence shown here is derived from an EMBL/GenBank/DDBJ whole genome shotgun (WGS) entry which is preliminary data.</text>
</comment>
<name>A0A0F4QJM2_9GAMM</name>
<dbReference type="OrthoDB" id="5741133at2"/>
<feature type="signal peptide" evidence="1">
    <location>
        <begin position="1"/>
        <end position="19"/>
    </location>
</feature>
<evidence type="ECO:0000313" key="2">
    <source>
        <dbReference type="EMBL" id="KJZ06867.1"/>
    </source>
</evidence>
<accession>A0A0F4QJM2</accession>
<dbReference type="RefSeq" id="WP_046006324.1">
    <property type="nucleotide sequence ID" value="NZ_JXYA01000043.1"/>
</dbReference>
<dbReference type="AlphaFoldDB" id="A0A0F4QJM2"/>
<dbReference type="PATRIC" id="fig|43658.5.peg.3751"/>
<reference evidence="2 3" key="1">
    <citation type="journal article" date="2015" name="BMC Genomics">
        <title>Genome mining reveals unlocked bioactive potential of marine Gram-negative bacteria.</title>
        <authorList>
            <person name="Machado H."/>
            <person name="Sonnenschein E.C."/>
            <person name="Melchiorsen J."/>
            <person name="Gram L."/>
        </authorList>
    </citation>
    <scope>NUCLEOTIDE SEQUENCE [LARGE SCALE GENOMIC DNA]</scope>
    <source>
        <strain evidence="2 3">S2471</strain>
    </source>
</reference>
<proteinExistence type="predicted"/>
<evidence type="ECO:0008006" key="4">
    <source>
        <dbReference type="Google" id="ProtNLM"/>
    </source>
</evidence>
<dbReference type="Proteomes" id="UP000033452">
    <property type="component" value="Unassembled WGS sequence"/>
</dbReference>
<sequence>MKDRLIAALALIWVNTATAHQIKAAMTTVLIDPGSAQLEVMHRFHLHDTEHAAEELFGEDADLFNNESDRARFAQYVDNKVAFKDESGKTIPLTLTSGSIDGQFFWVIQRAPVPATLNRLQMRHDALRDIWPAQVNMVNFKTHNTVHTLHFNADDGWLWVDFSK</sequence>
<feature type="chain" id="PRO_5002475442" description="Orphan protein" evidence="1">
    <location>
        <begin position="20"/>
        <end position="164"/>
    </location>
</feature>
<evidence type="ECO:0000313" key="3">
    <source>
        <dbReference type="Proteomes" id="UP000033452"/>
    </source>
</evidence>
<keyword evidence="3" id="KW-1185">Reference proteome</keyword>
<organism evidence="2 3">
    <name type="scientific">Pseudoalteromonas rubra</name>
    <dbReference type="NCBI Taxonomy" id="43658"/>
    <lineage>
        <taxon>Bacteria</taxon>
        <taxon>Pseudomonadati</taxon>
        <taxon>Pseudomonadota</taxon>
        <taxon>Gammaproteobacteria</taxon>
        <taxon>Alteromonadales</taxon>
        <taxon>Pseudoalteromonadaceae</taxon>
        <taxon>Pseudoalteromonas</taxon>
    </lineage>
</organism>
<dbReference type="Pfam" id="PF20420">
    <property type="entry name" value="DUF6702"/>
    <property type="match status" value="1"/>
</dbReference>